<feature type="compositionally biased region" description="Basic and acidic residues" evidence="3">
    <location>
        <begin position="280"/>
        <end position="290"/>
    </location>
</feature>
<dbReference type="EMBL" id="OV121141">
    <property type="protein sequence ID" value="CAH0548714.1"/>
    <property type="molecule type" value="Genomic_DNA"/>
</dbReference>
<feature type="compositionally biased region" description="Basic and acidic residues" evidence="3">
    <location>
        <begin position="322"/>
        <end position="332"/>
    </location>
</feature>
<reference evidence="4" key="1">
    <citation type="submission" date="2021-12" db="EMBL/GenBank/DDBJ databases">
        <authorList>
            <person name="King R."/>
        </authorList>
    </citation>
    <scope>NUCLEOTIDE SEQUENCE</scope>
</reference>
<feature type="region of interest" description="Disordered" evidence="3">
    <location>
        <begin position="435"/>
        <end position="501"/>
    </location>
</feature>
<dbReference type="InterPro" id="IPR018862">
    <property type="entry name" value="eIF4E-T"/>
</dbReference>
<feature type="compositionally biased region" description="Polar residues" evidence="3">
    <location>
        <begin position="755"/>
        <end position="787"/>
    </location>
</feature>
<evidence type="ECO:0000313" key="4">
    <source>
        <dbReference type="EMBL" id="CAH0548714.1"/>
    </source>
</evidence>
<feature type="compositionally biased region" description="Basic and acidic residues" evidence="3">
    <location>
        <begin position="439"/>
        <end position="470"/>
    </location>
</feature>
<feature type="region of interest" description="Disordered" evidence="3">
    <location>
        <begin position="210"/>
        <end position="403"/>
    </location>
</feature>
<evidence type="ECO:0000256" key="1">
    <source>
        <dbReference type="ARBA" id="ARBA00004496"/>
    </source>
</evidence>
<sequence length="1090" mass="118179">MAKTKTLKKTKNVRSLGGGGVGCGVDSFTTTTFLHSNRKRGQKGRIKRVSWRDEQIEGMSVTDGDRTPSELTDPAILVVCNSKIRYTLSELKGIRETPLSQKKPVFLDIALVPTQILDPEKWNLERKKSDTPTENGQKPGEPVGPTGRRLGDARERIKKENDGIVLSPQRRSFNTGCFVAASTAKPAEPPAAHIVVREIPTASRRIGSGRILRDWDAGDKPGGGESQDSFGGFRRQNSTSSGGGGGNGPDEKFGDRESRSGGGRGGGFGSGGGGGGGFDNGRDKDKDGPPSRRNGRYGRRAEREIEEPEWFSSGPTSQNDTIELRGFDDPKRNAGKLKRDSKRAKEWAKKKGFSGLGAQEEKENEGGGQAADAAGGRPPSAPRDGAEGGNHPQGGAKSDHSLLFEDFFKTEDINNLLTNGVGSGIGEDTQTKSRFASFFKKDSPEKERNSGRSSLHDEHNLVKDMLKDMVEGGGNGNSAARHPHQQAAPPGDSDSYFAPISPAGNTGKKLANHFGGNAAGAAANKGLSIMEMLQRGNQQEENNKNQMSGKILKLDEIEAKMRQNVNDVGPTLSHKQHQMKQEEDMTAFKRLLAQVTGGHAVPASNGPMPKSAGMSLMEMLQHSQQQDEAARRGGPSMGPVSPGLGPMHAQNDIALKLQQAQHKQQMDSMFGKLLGNAVQMRAGGPPTSPLHDLGVQQSRELLNRPEAQAILHAMHQRIPSPRELQIHTQNILQKALIKKKLEEQTENYRKKQEQQRGTSPNTNGQQPPLQQTKSVSSPTPLAFTPTSVLRKMTADKDDGKENRGGGDGPKPLGRALTAARQLQPQQQQLQQLQQQWAAQQQQQGFASVKQPGRPIVKANSNPPQQQPSQQFSQSVTEQFFNKHRLFNQQQQQQQPTAQQQRALLAAQQQQQQQYSGSHFGGSQNNINNNNNLMQQQQQQQGLPSHHTSHSPYPTANPSNSFSAHQLRAQHQQRAPPSAATSTASSGNVAGAAQAQSQAQQMQGGYQGQQTWQQFLNNAQHSSRNNPMSVGGNGGDLSPTTSDQLARWFSPDLLERARGGELPSTAQLASQQVLSLEEIEQRQTAPPAVRN</sequence>
<feature type="region of interest" description="Disordered" evidence="3">
    <location>
        <begin position="843"/>
        <end position="874"/>
    </location>
</feature>
<dbReference type="OrthoDB" id="8916892at2759"/>
<evidence type="ECO:0008006" key="6">
    <source>
        <dbReference type="Google" id="ProtNLM"/>
    </source>
</evidence>
<dbReference type="GO" id="GO:0017148">
    <property type="term" value="P:negative regulation of translation"/>
    <property type="evidence" value="ECO:0007669"/>
    <property type="project" value="TreeGrafter"/>
</dbReference>
<feature type="compositionally biased region" description="Basic residues" evidence="3">
    <location>
        <begin position="333"/>
        <end position="342"/>
    </location>
</feature>
<keyword evidence="5" id="KW-1185">Reference proteome</keyword>
<dbReference type="GO" id="GO:0003729">
    <property type="term" value="F:mRNA binding"/>
    <property type="evidence" value="ECO:0007669"/>
    <property type="project" value="TreeGrafter"/>
</dbReference>
<evidence type="ECO:0000256" key="3">
    <source>
        <dbReference type="SAM" id="MobiDB-lite"/>
    </source>
</evidence>
<dbReference type="GO" id="GO:0005634">
    <property type="term" value="C:nucleus"/>
    <property type="evidence" value="ECO:0007669"/>
    <property type="project" value="TreeGrafter"/>
</dbReference>
<dbReference type="PANTHER" id="PTHR12269">
    <property type="entry name" value="EUKARYOTIC TRANSLATION INITIATION FACTOR 4E TRANSPORTER"/>
    <property type="match status" value="1"/>
</dbReference>
<keyword evidence="2" id="KW-0963">Cytoplasm</keyword>
<feature type="compositionally biased region" description="Gly residues" evidence="3">
    <location>
        <begin position="260"/>
        <end position="279"/>
    </location>
</feature>
<feature type="compositionally biased region" description="Polar residues" evidence="3">
    <location>
        <begin position="949"/>
        <end position="962"/>
    </location>
</feature>
<feature type="region of interest" description="Disordered" evidence="3">
    <location>
        <begin position="1020"/>
        <end position="1042"/>
    </location>
</feature>
<feature type="region of interest" description="Disordered" evidence="3">
    <location>
        <begin position="887"/>
        <end position="1007"/>
    </location>
</feature>
<feature type="compositionally biased region" description="Low complexity" evidence="3">
    <location>
        <begin position="862"/>
        <end position="874"/>
    </location>
</feature>
<name>A0A9P0AUF5_BRAAE</name>
<dbReference type="GO" id="GO:0036464">
    <property type="term" value="C:cytoplasmic ribonucleoprotein granule"/>
    <property type="evidence" value="ECO:0007669"/>
    <property type="project" value="UniProtKB-ARBA"/>
</dbReference>
<feature type="compositionally biased region" description="Basic and acidic residues" evidence="3">
    <location>
        <begin position="249"/>
        <end position="259"/>
    </location>
</feature>
<feature type="compositionally biased region" description="Basic and acidic residues" evidence="3">
    <location>
        <begin position="792"/>
        <end position="804"/>
    </location>
</feature>
<accession>A0A9P0AUF5</accession>
<protein>
    <recommendedName>
        <fullName evidence="6">Eukaryotic translation initiation factor 4E transporter</fullName>
    </recommendedName>
</protein>
<evidence type="ECO:0000313" key="5">
    <source>
        <dbReference type="Proteomes" id="UP001154078"/>
    </source>
</evidence>
<organism evidence="4 5">
    <name type="scientific">Brassicogethes aeneus</name>
    <name type="common">Rape pollen beetle</name>
    <name type="synonym">Meligethes aeneus</name>
    <dbReference type="NCBI Taxonomy" id="1431903"/>
    <lineage>
        <taxon>Eukaryota</taxon>
        <taxon>Metazoa</taxon>
        <taxon>Ecdysozoa</taxon>
        <taxon>Arthropoda</taxon>
        <taxon>Hexapoda</taxon>
        <taxon>Insecta</taxon>
        <taxon>Pterygota</taxon>
        <taxon>Neoptera</taxon>
        <taxon>Endopterygota</taxon>
        <taxon>Coleoptera</taxon>
        <taxon>Polyphaga</taxon>
        <taxon>Cucujiformia</taxon>
        <taxon>Nitidulidae</taxon>
        <taxon>Meligethinae</taxon>
        <taxon>Brassicogethes</taxon>
    </lineage>
</organism>
<feature type="region of interest" description="Disordered" evidence="3">
    <location>
        <begin position="746"/>
        <end position="813"/>
    </location>
</feature>
<gene>
    <name evidence="4" type="ORF">MELIAE_LOCUS2127</name>
</gene>
<feature type="region of interest" description="Disordered" evidence="3">
    <location>
        <begin position="123"/>
        <end position="151"/>
    </location>
</feature>
<comment type="subcellular location">
    <subcellularLocation>
        <location evidence="1">Cytoplasm</location>
    </subcellularLocation>
</comment>
<dbReference type="AlphaFoldDB" id="A0A9P0AUF5"/>
<dbReference type="Proteomes" id="UP001154078">
    <property type="component" value="Chromosome 10"/>
</dbReference>
<feature type="compositionally biased region" description="Low complexity" evidence="3">
    <location>
        <begin position="963"/>
        <end position="1007"/>
    </location>
</feature>
<feature type="compositionally biased region" description="Low complexity" evidence="3">
    <location>
        <begin position="888"/>
        <end position="913"/>
    </location>
</feature>
<proteinExistence type="predicted"/>
<dbReference type="PANTHER" id="PTHR12269:SF1">
    <property type="entry name" value="EUKARYOTIC TRANSLATION INITIATION FACTOR 4E TRANSPORTER"/>
    <property type="match status" value="1"/>
</dbReference>
<evidence type="ECO:0000256" key="2">
    <source>
        <dbReference type="ARBA" id="ARBA00022490"/>
    </source>
</evidence>
<dbReference type="Pfam" id="PF10477">
    <property type="entry name" value="EIF4E-T"/>
    <property type="match status" value="1"/>
</dbReference>
<feature type="compositionally biased region" description="Low complexity" evidence="3">
    <location>
        <begin position="923"/>
        <end position="940"/>
    </location>
</feature>